<keyword evidence="2" id="KW-1185">Reference proteome</keyword>
<gene>
    <name evidence="1" type="ORF">GCM10017655_13660</name>
</gene>
<dbReference type="EMBL" id="BSFN01000003">
    <property type="protein sequence ID" value="GLK88304.1"/>
    <property type="molecule type" value="Genomic_DNA"/>
</dbReference>
<dbReference type="AlphaFoldDB" id="A0A9W6K5D7"/>
<protein>
    <submittedName>
        <fullName evidence="1">Uncharacterized protein</fullName>
    </submittedName>
</protein>
<proteinExistence type="predicted"/>
<accession>A0A9W6K5D7</accession>
<dbReference type="Proteomes" id="UP001143328">
    <property type="component" value="Unassembled WGS sequence"/>
</dbReference>
<organism evidence="1 2">
    <name type="scientific">Pseudomonas turukhanskensis</name>
    <dbReference type="NCBI Taxonomy" id="1806536"/>
    <lineage>
        <taxon>Bacteria</taxon>
        <taxon>Pseudomonadati</taxon>
        <taxon>Pseudomonadota</taxon>
        <taxon>Gammaproteobacteria</taxon>
        <taxon>Pseudomonadales</taxon>
        <taxon>Pseudomonadaceae</taxon>
        <taxon>Pseudomonas</taxon>
    </lineage>
</organism>
<reference evidence="1" key="1">
    <citation type="journal article" date="2014" name="Int. J. Syst. Evol. Microbiol.">
        <title>Complete genome sequence of Corynebacterium casei LMG S-19264T (=DSM 44701T), isolated from a smear-ripened cheese.</title>
        <authorList>
            <consortium name="US DOE Joint Genome Institute (JGI-PGF)"/>
            <person name="Walter F."/>
            <person name="Albersmeier A."/>
            <person name="Kalinowski J."/>
            <person name="Ruckert C."/>
        </authorList>
    </citation>
    <scope>NUCLEOTIDE SEQUENCE</scope>
    <source>
        <strain evidence="1">VKM B-2935</strain>
    </source>
</reference>
<dbReference type="RefSeq" id="WP_271194532.1">
    <property type="nucleotide sequence ID" value="NZ_BSFN01000003.1"/>
</dbReference>
<comment type="caution">
    <text evidence="1">The sequence shown here is derived from an EMBL/GenBank/DDBJ whole genome shotgun (WGS) entry which is preliminary data.</text>
</comment>
<reference evidence="1" key="2">
    <citation type="submission" date="2023-01" db="EMBL/GenBank/DDBJ databases">
        <authorList>
            <person name="Sun Q."/>
            <person name="Evtushenko L."/>
        </authorList>
    </citation>
    <scope>NUCLEOTIDE SEQUENCE</scope>
    <source>
        <strain evidence="1">VKM B-2935</strain>
    </source>
</reference>
<sequence length="77" mass="8770">MDQTTTVLLNDLAEKVFEQYHQHHRGEASIELADPSEERKKLASDHLVALVQSRYPLVEPHVGFTTPNKLTLMLYPA</sequence>
<name>A0A9W6K5D7_9PSED</name>
<evidence type="ECO:0000313" key="2">
    <source>
        <dbReference type="Proteomes" id="UP001143328"/>
    </source>
</evidence>
<evidence type="ECO:0000313" key="1">
    <source>
        <dbReference type="EMBL" id="GLK88304.1"/>
    </source>
</evidence>